<accession>A0A8W8M4F6</accession>
<dbReference type="PANTHER" id="PTHR10656:SF69">
    <property type="entry name" value="MAB-21-LIKE HHH_H2TH-LIKE DOMAIN-CONTAINING PROTEIN"/>
    <property type="match status" value="1"/>
</dbReference>
<dbReference type="Pfam" id="PF03281">
    <property type="entry name" value="Mab-21"/>
    <property type="match status" value="1"/>
</dbReference>
<organism evidence="4 5">
    <name type="scientific">Magallana gigas</name>
    <name type="common">Pacific oyster</name>
    <name type="synonym">Crassostrea gigas</name>
    <dbReference type="NCBI Taxonomy" id="29159"/>
    <lineage>
        <taxon>Eukaryota</taxon>
        <taxon>Metazoa</taxon>
        <taxon>Spiralia</taxon>
        <taxon>Lophotrochozoa</taxon>
        <taxon>Mollusca</taxon>
        <taxon>Bivalvia</taxon>
        <taxon>Autobranchia</taxon>
        <taxon>Pteriomorphia</taxon>
        <taxon>Ostreida</taxon>
        <taxon>Ostreoidea</taxon>
        <taxon>Ostreidae</taxon>
        <taxon>Magallana</taxon>
    </lineage>
</organism>
<comment type="similarity">
    <text evidence="1">Belongs to the mab-21 family.</text>
</comment>
<dbReference type="InterPro" id="IPR046903">
    <property type="entry name" value="Mab-21-like_nuc_Trfase"/>
</dbReference>
<name>A0A8W8M4F6_MAGGI</name>
<dbReference type="InterPro" id="IPR024810">
    <property type="entry name" value="MAB21L/cGLR"/>
</dbReference>
<evidence type="ECO:0008006" key="6">
    <source>
        <dbReference type="Google" id="ProtNLM"/>
    </source>
</evidence>
<dbReference type="AlphaFoldDB" id="A0A8W8M4F6"/>
<dbReference type="Proteomes" id="UP000005408">
    <property type="component" value="Unassembled WGS sequence"/>
</dbReference>
<proteinExistence type="inferred from homology"/>
<feature type="domain" description="Mab-21-like HhH/H2TH-like" evidence="3">
    <location>
        <begin position="273"/>
        <end position="365"/>
    </location>
</feature>
<evidence type="ECO:0000259" key="3">
    <source>
        <dbReference type="Pfam" id="PF20266"/>
    </source>
</evidence>
<evidence type="ECO:0000313" key="5">
    <source>
        <dbReference type="Proteomes" id="UP000005408"/>
    </source>
</evidence>
<dbReference type="Pfam" id="PF20266">
    <property type="entry name" value="Mab-21_C"/>
    <property type="match status" value="1"/>
</dbReference>
<dbReference type="PANTHER" id="PTHR10656">
    <property type="entry name" value="CELL FATE DETERMINING PROTEIN MAB21-RELATED"/>
    <property type="match status" value="1"/>
</dbReference>
<protein>
    <recommendedName>
        <fullName evidence="6">Mab-21-like HhH/H2TH-like domain-containing protein</fullName>
    </recommendedName>
</protein>
<feature type="domain" description="Mab-21-like nucleotidyltransferase" evidence="2">
    <location>
        <begin position="198"/>
        <end position="260"/>
    </location>
</feature>
<sequence>MVNSYVKLYTYQIKMSSNATQHTQLVFQLMSESVYHGMCHEIGTPEDVSYRRDMVDISEFLQNLLIRKNQSKEMRSGSYKEGFRLDKSDKDIMILQPNHRVIWDMSQCEVYNADRQKLILCNTSESPPGFALLWLPIGITYMNEYVFSACVRIKERLYISSSKFREITCSLIRPNSTIHGPCGSGLVGRKMHDYAHCFVSDFWPPAASSWIDRCHFWPPQHVSSDIVRNGCHFVAIGHKLGNHSDIEWRISFSQAENKLVYSMNHAQFLIYGLLKLFLEDVINAGLSDEEKMLCSYHMKTAIFWAIQQNMLTHWCPENIMAGFWICFKIVLKWVYNGVCPNFFIPQNNMFLCRINGQDQRNLFRRLYELYEKGSSLLLHISLIRHYILKVLIYSGPIVSYNCDLGSELTFDDKFYREIEHSDDIITSNLQSCAKALLTIERLICSPLTSYTIILLQKLTATVLQSTAFILHNQYIDKNGNKNTYIRDKKALHLLRLSMKFGYVSDMLYIAMFYYKTFRYKDALSIIDISKVKMSQPYVRFRGNGQGWAYIEAVGGQPWSTKITQAIANNLRLDNGICYITELLLEQESGKRSNRTWILISPFILANMLEILICRHNDTSRAQAALDNITALIQHGEEDFVAKDTMDISWEILGICQEINGNIQAARFSFQQSLQQYPFFEIQLATRERIQNLNDQEKH</sequence>
<dbReference type="Gene3D" id="1.10.1410.40">
    <property type="match status" value="1"/>
</dbReference>
<dbReference type="InterPro" id="IPR046906">
    <property type="entry name" value="Mab-21_HhH/H2TH-like"/>
</dbReference>
<dbReference type="SMART" id="SM01265">
    <property type="entry name" value="Mab-21"/>
    <property type="match status" value="1"/>
</dbReference>
<evidence type="ECO:0000256" key="1">
    <source>
        <dbReference type="ARBA" id="ARBA00008307"/>
    </source>
</evidence>
<evidence type="ECO:0000259" key="2">
    <source>
        <dbReference type="Pfam" id="PF03281"/>
    </source>
</evidence>
<dbReference type="EnsemblMetazoa" id="G31641.1">
    <property type="protein sequence ID" value="G31641.1:cds"/>
    <property type="gene ID" value="G31641"/>
</dbReference>
<reference evidence="4" key="1">
    <citation type="submission" date="2022-08" db="UniProtKB">
        <authorList>
            <consortium name="EnsemblMetazoa"/>
        </authorList>
    </citation>
    <scope>IDENTIFICATION</scope>
    <source>
        <strain evidence="4">05x7-T-G4-1.051#20</strain>
    </source>
</reference>
<evidence type="ECO:0000313" key="4">
    <source>
        <dbReference type="EnsemblMetazoa" id="G31641.1:cds"/>
    </source>
</evidence>
<keyword evidence="5" id="KW-1185">Reference proteome</keyword>